<sequence length="202" mass="22518">MYQTVGQTAVPMISKCMELPLYQQRLNGTAIDQSLEYKTTSGDETEDLFLLLSKAISEHPEINAVSVGAILSSYQANRVQNVCDRLGITMLAFLWQLDQIELLDDMINSGMNSVLIKIACIGLSKSDLVKSLAEMQPKLLKLNKMYGCHVCGEGGEFETFTLDCPLFKKRIQIDDWETVIHSDDAFAPVCFAKLTKLSLVDK</sequence>
<feature type="domain" description="Diphthamide synthase" evidence="10">
    <location>
        <begin position="38"/>
        <end position="187"/>
    </location>
</feature>
<dbReference type="CDD" id="cd01994">
    <property type="entry name" value="AANH_PF0828-like"/>
    <property type="match status" value="1"/>
</dbReference>
<name>A0A1R1XBT7_9FUNG</name>
<dbReference type="AlphaFoldDB" id="A0A1R1XBT7"/>
<comment type="pathway">
    <text evidence="1">Protein modification; peptidyl-diphthamide biosynthesis.</text>
</comment>
<comment type="caution">
    <text evidence="11">The sequence shown here is derived from an EMBL/GenBank/DDBJ whole genome shotgun (WGS) entry which is preliminary data.</text>
</comment>
<keyword evidence="6" id="KW-0067">ATP-binding</keyword>
<reference evidence="11 12" key="1">
    <citation type="submission" date="2017-01" db="EMBL/GenBank/DDBJ databases">
        <authorList>
            <person name="Mah S.A."/>
            <person name="Swanson W.J."/>
            <person name="Moy G.W."/>
            <person name="Vacquier V.D."/>
        </authorList>
    </citation>
    <scope>NUCLEOTIDE SEQUENCE [LARGE SCALE GENOMIC DNA]</scope>
    <source>
        <strain evidence="11 12">GSMNP</strain>
    </source>
</reference>
<dbReference type="InterPro" id="IPR014729">
    <property type="entry name" value="Rossmann-like_a/b/a_fold"/>
</dbReference>
<evidence type="ECO:0000256" key="4">
    <source>
        <dbReference type="ARBA" id="ARBA00022598"/>
    </source>
</evidence>
<dbReference type="Gene3D" id="3.90.1490.10">
    <property type="entry name" value="putative n-type atp pyrophosphatase, domain 2"/>
    <property type="match status" value="1"/>
</dbReference>
<dbReference type="EC" id="6.3.1.14" evidence="2"/>
<dbReference type="Pfam" id="PF01902">
    <property type="entry name" value="Diphthami_syn_2"/>
    <property type="match status" value="1"/>
</dbReference>
<dbReference type="GO" id="GO:0005524">
    <property type="term" value="F:ATP binding"/>
    <property type="evidence" value="ECO:0007669"/>
    <property type="project" value="UniProtKB-KW"/>
</dbReference>
<evidence type="ECO:0000256" key="8">
    <source>
        <dbReference type="ARBA" id="ARBA00031552"/>
    </source>
</evidence>
<dbReference type="FunFam" id="3.90.1490.10:FF:000001">
    <property type="entry name" value="Diphthine--ammonia ligase"/>
    <property type="match status" value="1"/>
</dbReference>
<dbReference type="PANTHER" id="PTHR12196:SF2">
    <property type="entry name" value="DIPHTHINE--AMMONIA LIGASE"/>
    <property type="match status" value="1"/>
</dbReference>
<evidence type="ECO:0000256" key="2">
    <source>
        <dbReference type="ARBA" id="ARBA00012089"/>
    </source>
</evidence>
<evidence type="ECO:0000256" key="3">
    <source>
        <dbReference type="ARBA" id="ARBA00018426"/>
    </source>
</evidence>
<dbReference type="STRING" id="133412.A0A1R1XBT7"/>
<dbReference type="GO" id="GO:0017178">
    <property type="term" value="F:diphthine-ammonia ligase activity"/>
    <property type="evidence" value="ECO:0007669"/>
    <property type="project" value="UniProtKB-EC"/>
</dbReference>
<dbReference type="NCBIfam" id="TIGR00290">
    <property type="entry name" value="MJ0570_dom"/>
    <property type="match status" value="1"/>
</dbReference>
<evidence type="ECO:0000256" key="9">
    <source>
        <dbReference type="ARBA" id="ARBA00048108"/>
    </source>
</evidence>
<evidence type="ECO:0000256" key="1">
    <source>
        <dbReference type="ARBA" id="ARBA00005156"/>
    </source>
</evidence>
<dbReference type="InterPro" id="IPR002761">
    <property type="entry name" value="Diphthami_syn_dom"/>
</dbReference>
<evidence type="ECO:0000256" key="5">
    <source>
        <dbReference type="ARBA" id="ARBA00022741"/>
    </source>
</evidence>
<comment type="catalytic activity">
    <reaction evidence="9">
        <text>diphthine-[translation elongation factor 2] + NH4(+) + ATP = diphthamide-[translation elongation factor 2] + AMP + diphosphate + H(+)</text>
        <dbReference type="Rhea" id="RHEA:19753"/>
        <dbReference type="Rhea" id="RHEA-COMP:10172"/>
        <dbReference type="Rhea" id="RHEA-COMP:10174"/>
        <dbReference type="ChEBI" id="CHEBI:15378"/>
        <dbReference type="ChEBI" id="CHEBI:16692"/>
        <dbReference type="ChEBI" id="CHEBI:28938"/>
        <dbReference type="ChEBI" id="CHEBI:30616"/>
        <dbReference type="ChEBI" id="CHEBI:33019"/>
        <dbReference type="ChEBI" id="CHEBI:82696"/>
        <dbReference type="ChEBI" id="CHEBI:456215"/>
        <dbReference type="EC" id="6.3.1.14"/>
    </reaction>
</comment>
<dbReference type="EMBL" id="LSSN01004141">
    <property type="protein sequence ID" value="OMJ12091.1"/>
    <property type="molecule type" value="Genomic_DNA"/>
</dbReference>
<evidence type="ECO:0000313" key="12">
    <source>
        <dbReference type="Proteomes" id="UP000187283"/>
    </source>
</evidence>
<dbReference type="GO" id="GO:0017183">
    <property type="term" value="P:protein histidyl modification to diphthamide"/>
    <property type="evidence" value="ECO:0007669"/>
    <property type="project" value="TreeGrafter"/>
</dbReference>
<dbReference type="PANTHER" id="PTHR12196">
    <property type="entry name" value="DOMAIN OF UNKNOWN FUNCTION 71 DUF71 -CONTAINING PROTEIN"/>
    <property type="match status" value="1"/>
</dbReference>
<dbReference type="Proteomes" id="UP000187283">
    <property type="component" value="Unassembled WGS sequence"/>
</dbReference>
<evidence type="ECO:0000256" key="7">
    <source>
        <dbReference type="ARBA" id="ARBA00029814"/>
    </source>
</evidence>
<organism evidence="11 12">
    <name type="scientific">Smittium culicis</name>
    <dbReference type="NCBI Taxonomy" id="133412"/>
    <lineage>
        <taxon>Eukaryota</taxon>
        <taxon>Fungi</taxon>
        <taxon>Fungi incertae sedis</taxon>
        <taxon>Zoopagomycota</taxon>
        <taxon>Kickxellomycotina</taxon>
        <taxon>Harpellomycetes</taxon>
        <taxon>Harpellales</taxon>
        <taxon>Legeriomycetaceae</taxon>
        <taxon>Smittium</taxon>
    </lineage>
</organism>
<keyword evidence="5" id="KW-0547">Nucleotide-binding</keyword>
<dbReference type="Gene3D" id="3.40.50.620">
    <property type="entry name" value="HUPs"/>
    <property type="match status" value="1"/>
</dbReference>
<dbReference type="OrthoDB" id="686384at2759"/>
<gene>
    <name evidence="11" type="ORF">AYI70_g9319</name>
</gene>
<dbReference type="InterPro" id="IPR030662">
    <property type="entry name" value="DPH6/MJ0570"/>
</dbReference>
<evidence type="ECO:0000313" key="11">
    <source>
        <dbReference type="EMBL" id="OMJ12091.1"/>
    </source>
</evidence>
<protein>
    <recommendedName>
        <fullName evidence="3">Diphthine--ammonia ligase</fullName>
        <ecNumber evidence="2">6.3.1.14</ecNumber>
    </recommendedName>
    <alternativeName>
        <fullName evidence="7">Diphthamide synthase</fullName>
    </alternativeName>
    <alternativeName>
        <fullName evidence="8">Diphthamide synthetase</fullName>
    </alternativeName>
</protein>
<evidence type="ECO:0000259" key="10">
    <source>
        <dbReference type="Pfam" id="PF01902"/>
    </source>
</evidence>
<dbReference type="SUPFAM" id="SSF52402">
    <property type="entry name" value="Adenine nucleotide alpha hydrolases-like"/>
    <property type="match status" value="1"/>
</dbReference>
<evidence type="ECO:0000256" key="6">
    <source>
        <dbReference type="ARBA" id="ARBA00022840"/>
    </source>
</evidence>
<keyword evidence="4 11" id="KW-0436">Ligase</keyword>
<proteinExistence type="predicted"/>
<keyword evidence="12" id="KW-1185">Reference proteome</keyword>
<accession>A0A1R1XBT7</accession>